<feature type="transmembrane region" description="Helical" evidence="6">
    <location>
        <begin position="329"/>
        <end position="349"/>
    </location>
</feature>
<protein>
    <recommendedName>
        <fullName evidence="7">Phosphatidylglycerol lysyltransferase C-terminal domain-containing protein</fullName>
    </recommendedName>
</protein>
<dbReference type="EMBL" id="CP025299">
    <property type="protein sequence ID" value="AUG30322.1"/>
    <property type="molecule type" value="Genomic_DNA"/>
</dbReference>
<gene>
    <name evidence="8" type="ORF">CXR34_13270</name>
</gene>
<evidence type="ECO:0000256" key="4">
    <source>
        <dbReference type="ARBA" id="ARBA00022989"/>
    </source>
</evidence>
<feature type="domain" description="Phosphatidylglycerol lysyltransferase C-terminal" evidence="7">
    <location>
        <begin position="373"/>
        <end position="664"/>
    </location>
</feature>
<evidence type="ECO:0000313" key="8">
    <source>
        <dbReference type="EMBL" id="AUG30322.1"/>
    </source>
</evidence>
<accession>A0A2K9DBQ1</accession>
<comment type="subcellular location">
    <subcellularLocation>
        <location evidence="1">Cell membrane</location>
        <topology evidence="1">Multi-pass membrane protein</topology>
    </subcellularLocation>
</comment>
<feature type="transmembrane region" description="Helical" evidence="6">
    <location>
        <begin position="177"/>
        <end position="194"/>
    </location>
</feature>
<dbReference type="InterPro" id="IPR024320">
    <property type="entry name" value="LPG_synthase_C"/>
</dbReference>
<dbReference type="GO" id="GO:0016755">
    <property type="term" value="F:aminoacyltransferase activity"/>
    <property type="evidence" value="ECO:0007669"/>
    <property type="project" value="TreeGrafter"/>
</dbReference>
<dbReference type="SUPFAM" id="SSF144091">
    <property type="entry name" value="Rhomboid-like"/>
    <property type="match status" value="1"/>
</dbReference>
<feature type="transmembrane region" description="Helical" evidence="6">
    <location>
        <begin position="154"/>
        <end position="172"/>
    </location>
</feature>
<proteinExistence type="predicted"/>
<dbReference type="Pfam" id="PF09924">
    <property type="entry name" value="LPG_synthase_C"/>
    <property type="match status" value="1"/>
</dbReference>
<dbReference type="InterPro" id="IPR051211">
    <property type="entry name" value="PG_lysyltransferase"/>
</dbReference>
<reference evidence="8 9" key="1">
    <citation type="submission" date="2017-12" db="EMBL/GenBank/DDBJ databases">
        <title>Isolation and characterization of estrogens degradatiion strain Microbacterium hominis SJTG1.</title>
        <authorList>
            <person name="Xiong W."/>
            <person name="Yin C."/>
            <person name="Zheng D."/>
            <person name="Liang R."/>
        </authorList>
    </citation>
    <scope>NUCLEOTIDE SEQUENCE [LARGE SCALE GENOMIC DNA]</scope>
    <source>
        <strain evidence="8 9">SJTG1</strain>
    </source>
</reference>
<keyword evidence="5 6" id="KW-0472">Membrane</keyword>
<evidence type="ECO:0000256" key="1">
    <source>
        <dbReference type="ARBA" id="ARBA00004651"/>
    </source>
</evidence>
<keyword evidence="3 6" id="KW-0812">Transmembrane</keyword>
<dbReference type="InterPro" id="IPR035952">
    <property type="entry name" value="Rhomboid-like_sf"/>
</dbReference>
<evidence type="ECO:0000313" key="9">
    <source>
        <dbReference type="Proteomes" id="UP000233276"/>
    </source>
</evidence>
<evidence type="ECO:0000256" key="5">
    <source>
        <dbReference type="ARBA" id="ARBA00023136"/>
    </source>
</evidence>
<evidence type="ECO:0000256" key="6">
    <source>
        <dbReference type="SAM" id="Phobius"/>
    </source>
</evidence>
<dbReference type="Proteomes" id="UP000233276">
    <property type="component" value="Chromosome"/>
</dbReference>
<dbReference type="KEGG" id="mhos:CXR34_13270"/>
<dbReference type="RefSeq" id="WP_101306653.1">
    <property type="nucleotide sequence ID" value="NZ_CP025299.1"/>
</dbReference>
<feature type="transmembrane region" description="Helical" evidence="6">
    <location>
        <begin position="115"/>
        <end position="142"/>
    </location>
</feature>
<evidence type="ECO:0000259" key="7">
    <source>
        <dbReference type="Pfam" id="PF09924"/>
    </source>
</evidence>
<feature type="transmembrane region" description="Helical" evidence="6">
    <location>
        <begin position="228"/>
        <end position="250"/>
    </location>
</feature>
<dbReference type="GO" id="GO:0005886">
    <property type="term" value="C:plasma membrane"/>
    <property type="evidence" value="ECO:0007669"/>
    <property type="project" value="UniProtKB-SubCell"/>
</dbReference>
<feature type="transmembrane region" description="Helical" evidence="6">
    <location>
        <begin position="287"/>
        <end position="309"/>
    </location>
</feature>
<name>A0A2K9DBQ1_9MICO</name>
<evidence type="ECO:0000256" key="3">
    <source>
        <dbReference type="ARBA" id="ARBA00022692"/>
    </source>
</evidence>
<feature type="transmembrane region" description="Helical" evidence="6">
    <location>
        <begin position="33"/>
        <end position="52"/>
    </location>
</feature>
<dbReference type="GO" id="GO:0055091">
    <property type="term" value="P:phospholipid homeostasis"/>
    <property type="evidence" value="ECO:0007669"/>
    <property type="project" value="TreeGrafter"/>
</dbReference>
<dbReference type="PANTHER" id="PTHR34697">
    <property type="entry name" value="PHOSPHATIDYLGLYCEROL LYSYLTRANSFERASE"/>
    <property type="match status" value="1"/>
</dbReference>
<organism evidence="8 9">
    <name type="scientific">Microbacterium hominis</name>
    <dbReference type="NCBI Taxonomy" id="162426"/>
    <lineage>
        <taxon>Bacteria</taxon>
        <taxon>Bacillati</taxon>
        <taxon>Actinomycetota</taxon>
        <taxon>Actinomycetes</taxon>
        <taxon>Micrococcales</taxon>
        <taxon>Microbacteriaceae</taxon>
        <taxon>Microbacterium</taxon>
    </lineage>
</organism>
<evidence type="ECO:0000256" key="2">
    <source>
        <dbReference type="ARBA" id="ARBA00022475"/>
    </source>
</evidence>
<feature type="transmembrane region" description="Helical" evidence="6">
    <location>
        <begin position="262"/>
        <end position="280"/>
    </location>
</feature>
<keyword evidence="2" id="KW-1003">Cell membrane</keyword>
<dbReference type="PANTHER" id="PTHR34697:SF2">
    <property type="entry name" value="PHOSPHATIDYLGLYCEROL LYSYLTRANSFERASE"/>
    <property type="match status" value="1"/>
</dbReference>
<dbReference type="Gene3D" id="1.20.1540.10">
    <property type="entry name" value="Rhomboid-like"/>
    <property type="match status" value="1"/>
</dbReference>
<keyword evidence="4 6" id="KW-1133">Transmembrane helix</keyword>
<feature type="transmembrane region" description="Helical" evidence="6">
    <location>
        <begin position="90"/>
        <end position="108"/>
    </location>
</feature>
<sequence>MTETAPAASPAPAAAAASARTHAVVRLMRHLPATLLTVVAILIVGVLSQGLWEPFDESAGMDVWAYGLPALQAGRWWTPLTGTFFVAEPWLFVPTILGFIGMGVLEYARGTRVALAYFWIGQIVAVLATALLLAALSVFSGWEWVQETATTLDVGASGGTFACIAAVMGLLASPWRLRGWLVLIAIVIVGVLVLGTVADLSHLLAVVAVLLFDRTLRPRRATLREQRLIAFIGMVSFVGIEVILTIIPTYGPFGSTDPLSSSWITTVIDVVVVLVIAQGLHRARRWAWICALVLLSLNILSATLLAAVVTLDVHFDLGVPIDGETAIEIGSGLIALVLLVYLVLVRGAFAGAPRTALGARGAEPTARDAADLIRTHGGGTLSWMTTWEGNSYLRTSTGIVTYQIRAGAAIALADPLGPEEGRASSVAEFIAAAEQAGLAPCFFSAGASTLEAVPPTWRSLVVADDTIVDLPGLAYTGKRWNSVRTTLNRAGREDMTFRLTRLRDESWGVRTQLQAISNQWVGEKQLPEMRFTLGTLAEADDPEVRIALALDPRGDVHGFLSWMPVYGESGIRGWTLDLMRRREHGFGPVMEYLIGSSAAAFRDEGAEIMSLSGAPLAHEYPPEAQGLSALSTRLSDALEPVYGFQSLHRFKQKFHPRYETMYLLFRDEADLPRIGAGLTRAFLPSATTRQFASAGLELLRGER</sequence>
<feature type="transmembrane region" description="Helical" evidence="6">
    <location>
        <begin position="200"/>
        <end position="216"/>
    </location>
</feature>
<dbReference type="AlphaFoldDB" id="A0A2K9DBQ1"/>